<dbReference type="InterPro" id="IPR001173">
    <property type="entry name" value="Glyco_trans_2-like"/>
</dbReference>
<gene>
    <name evidence="2" type="ORF">PhaeoP66_01630</name>
    <name evidence="3" type="ORF">PhaeoP88_01717</name>
</gene>
<reference evidence="4 5" key="2">
    <citation type="journal article" date="2017" name="Genome Biol. Evol.">
        <title>Trajectories and Drivers of Genome Evolution in Surface-Associated Marine Phaeobacter.</title>
        <authorList>
            <person name="Freese H.M."/>
            <person name="Sikorski J."/>
            <person name="Bunk B."/>
            <person name="Scheuner C."/>
            <person name="Meier-Kolthoff J.P."/>
            <person name="Sproer C."/>
            <person name="Gram L."/>
            <person name="Overmann J."/>
        </authorList>
    </citation>
    <scope>NUCLEOTIDE SEQUENCE [LARGE SCALE GENOMIC DNA]</scope>
    <source>
        <strain evidence="2 5">P66</strain>
        <strain evidence="3 4">P88</strain>
    </source>
</reference>
<dbReference type="EMBL" id="CP010705">
    <property type="protein sequence ID" value="AUQ94414.1"/>
    <property type="molecule type" value="Genomic_DNA"/>
</dbReference>
<dbReference type="GO" id="GO:0016740">
    <property type="term" value="F:transferase activity"/>
    <property type="evidence" value="ECO:0007669"/>
    <property type="project" value="UniProtKB-KW"/>
</dbReference>
<evidence type="ECO:0000313" key="4">
    <source>
        <dbReference type="Proteomes" id="UP000236447"/>
    </source>
</evidence>
<protein>
    <submittedName>
        <fullName evidence="3">Glycosyl transferase-like protein</fullName>
    </submittedName>
</protein>
<accession>A0A2I7JVP5</accession>
<dbReference type="EMBL" id="CP010725">
    <property type="protein sequence ID" value="AUQ99090.1"/>
    <property type="molecule type" value="Genomic_DNA"/>
</dbReference>
<organism evidence="3 4">
    <name type="scientific">Phaeobacter inhibens</name>
    <dbReference type="NCBI Taxonomy" id="221822"/>
    <lineage>
        <taxon>Bacteria</taxon>
        <taxon>Pseudomonadati</taxon>
        <taxon>Pseudomonadota</taxon>
        <taxon>Alphaproteobacteria</taxon>
        <taxon>Rhodobacterales</taxon>
        <taxon>Roseobacteraceae</taxon>
        <taxon>Phaeobacter</taxon>
    </lineage>
</organism>
<dbReference type="Pfam" id="PF00535">
    <property type="entry name" value="Glycos_transf_2"/>
    <property type="match status" value="1"/>
</dbReference>
<evidence type="ECO:0000259" key="1">
    <source>
        <dbReference type="Pfam" id="PF00535"/>
    </source>
</evidence>
<dbReference type="CDD" id="cd00761">
    <property type="entry name" value="Glyco_tranf_GTA_type"/>
    <property type="match status" value="1"/>
</dbReference>
<dbReference type="SUPFAM" id="SSF53448">
    <property type="entry name" value="Nucleotide-diphospho-sugar transferases"/>
    <property type="match status" value="1"/>
</dbReference>
<dbReference type="InterPro" id="IPR029044">
    <property type="entry name" value="Nucleotide-diphossugar_trans"/>
</dbReference>
<reference evidence="3 4" key="1">
    <citation type="journal article" date="2017" name="Front. Microbiol.">
        <title>Phaeobacter piscinae sp. nov., a species of the Roseobacter group and potential aquaculture probiont.</title>
        <authorList>
            <person name="Sonnenschein E.C."/>
            <person name="Phippen C.B.W."/>
            <person name="Nielsen K.F."/>
            <person name="Mateiu R.V."/>
            <person name="Melchiorsen J."/>
            <person name="Gram L."/>
            <person name="Overmann J."/>
            <person name="Freese H.M."/>
        </authorList>
    </citation>
    <scope>NUCLEOTIDE SEQUENCE [LARGE SCALE GENOMIC DNA]</scope>
    <source>
        <strain evidence="3 4">P88</strain>
    </source>
</reference>
<keyword evidence="5" id="KW-1185">Reference proteome</keyword>
<reference evidence="2 5" key="3">
    <citation type="journal article" date="2017" name="Int. J. Syst. Evol. Microbiol.">
        <title>Adaptation of Surface-Associated Bacteria to the Open Ocean: A Genomically Distinct Subpopulation of Phaeobacter gallaeciensis Colonizes Pacific Mesozooplankton.</title>
        <authorList>
            <person name="Freese H.M."/>
            <person name="Methner A."/>
            <person name="Overmann J."/>
        </authorList>
    </citation>
    <scope>NUCLEOTIDE SEQUENCE [LARGE SCALE GENOMIC DNA]</scope>
    <source>
        <strain evidence="2 5">P66</strain>
    </source>
</reference>
<dbReference type="Proteomes" id="UP000236536">
    <property type="component" value="Chromosome"/>
</dbReference>
<dbReference type="Gene3D" id="3.90.550.10">
    <property type="entry name" value="Spore Coat Polysaccharide Biosynthesis Protein SpsA, Chain A"/>
    <property type="match status" value="1"/>
</dbReference>
<dbReference type="AlphaFoldDB" id="A0A2I7JVP5"/>
<dbReference type="Proteomes" id="UP000236447">
    <property type="component" value="Chromosome"/>
</dbReference>
<name>A0A2I7JVP5_9RHOB</name>
<sequence length="247" mass="27671">MPAITLCIPAYAMGGDGARYLADSFDHLCHQSFSDFDIVVSDQSDDMAVAEVCRTYADRLTITHLWNREGLRQASANVNNAIAHATGDIIKVLFQDDLIIDPNGLAHIHDAMGQGADWCLCGSGVTRDGSSVTRPMRPRLTDRMHFGKNTVSSPSVLAMRRTSAMEFDEALIWLMDVDLYKRLWDAYGDPVVVPDTVIANRMHEGQVSASVSKALRQKELRYMGRKFARTTSFRGWLEYLRQRLKAL</sequence>
<proteinExistence type="predicted"/>
<evidence type="ECO:0000313" key="5">
    <source>
        <dbReference type="Proteomes" id="UP000236536"/>
    </source>
</evidence>
<keyword evidence="3" id="KW-0808">Transferase</keyword>
<dbReference type="RefSeq" id="WP_102874210.1">
    <property type="nucleotide sequence ID" value="NZ_CP010599.1"/>
</dbReference>
<feature type="domain" description="Glycosyltransferase 2-like" evidence="1">
    <location>
        <begin position="6"/>
        <end position="143"/>
    </location>
</feature>
<evidence type="ECO:0000313" key="3">
    <source>
        <dbReference type="EMBL" id="AUQ99090.1"/>
    </source>
</evidence>
<evidence type="ECO:0000313" key="2">
    <source>
        <dbReference type="EMBL" id="AUQ94414.1"/>
    </source>
</evidence>